<accession>A0AAN7LQL0</accession>
<dbReference type="Proteomes" id="UP001346149">
    <property type="component" value="Unassembled WGS sequence"/>
</dbReference>
<dbReference type="Pfam" id="PF06219">
    <property type="entry name" value="DUF1005"/>
    <property type="match status" value="1"/>
</dbReference>
<proteinExistence type="predicted"/>
<evidence type="ECO:0000313" key="1">
    <source>
        <dbReference type="EMBL" id="KAK4789669.1"/>
    </source>
</evidence>
<gene>
    <name evidence="1" type="ORF">SAY86_016973</name>
</gene>
<dbReference type="PANTHER" id="PTHR31317:SF17">
    <property type="entry name" value="F2J10.8 PROTEIN"/>
    <property type="match status" value="1"/>
</dbReference>
<comment type="caution">
    <text evidence="1">The sequence shown here is derived from an EMBL/GenBank/DDBJ whole genome shotgun (WGS) entry which is preliminary data.</text>
</comment>
<dbReference type="EMBL" id="JAXQNO010000010">
    <property type="protein sequence ID" value="KAK4789669.1"/>
    <property type="molecule type" value="Genomic_DNA"/>
</dbReference>
<keyword evidence="2" id="KW-1185">Reference proteome</keyword>
<dbReference type="PANTHER" id="PTHR31317">
    <property type="entry name" value="OS08G0163500 PROTEIN"/>
    <property type="match status" value="1"/>
</dbReference>
<organism evidence="1 2">
    <name type="scientific">Trapa natans</name>
    <name type="common">Water chestnut</name>
    <dbReference type="NCBI Taxonomy" id="22666"/>
    <lineage>
        <taxon>Eukaryota</taxon>
        <taxon>Viridiplantae</taxon>
        <taxon>Streptophyta</taxon>
        <taxon>Embryophyta</taxon>
        <taxon>Tracheophyta</taxon>
        <taxon>Spermatophyta</taxon>
        <taxon>Magnoliopsida</taxon>
        <taxon>eudicotyledons</taxon>
        <taxon>Gunneridae</taxon>
        <taxon>Pentapetalae</taxon>
        <taxon>rosids</taxon>
        <taxon>malvids</taxon>
        <taxon>Myrtales</taxon>
        <taxon>Lythraceae</taxon>
        <taxon>Trapa</taxon>
    </lineage>
</organism>
<dbReference type="InterPro" id="IPR010410">
    <property type="entry name" value="DUF1005"/>
</dbReference>
<evidence type="ECO:0008006" key="3">
    <source>
        <dbReference type="Google" id="ProtNLM"/>
    </source>
</evidence>
<sequence>MRLAGSGARARVYCVGGDWGVGGGDGVHQLSVQSRTGHRGYDRLRRAYGGIMSLHNRQATVHFKETAQTRVRVAMDPCPFARILVGNLALKLPNHRSSSSSSFSCDIRLAARPSSFPTQLAPIPLVISENSVAPETSSPKSLAACFELDKAGIDKLLVEKRPNKGNPCLEISIYWSRCHRTAGDRMCGLLGSDGRRGKFLGKVTVPIPVPMPELMEYLRKGEPRGVVVHNGWVKIGAADWSQEVFVTVKVESDPRFMFEFEKEPECSPQVFQVQGNVKQPVFTCKFSCRNPSSERNLRSISSLFEPGSSRKWLSSIASGEKDQQGKERKGWSIIIHDLSGSPVAAASMVTPFVPSPGTDRVSRSNPGAWLILRPGHNTWNPWGRLEAWRDRSGSDALSYRFELLSDTATSPSTTTTVAAGSTVSIRSGGKFVIDATASLTPMASPNSSMDFGSGNWSGSSGSADLGSSFGSLWPHFLPGGFVMSSTMQGVDRASRPEVEVGVQHVTCTEDAAAFVALAAAMDLSMDACRLFSQKLRKELRQPSQESAL</sequence>
<protein>
    <recommendedName>
        <fullName evidence="3">DUF1005 family protein</fullName>
    </recommendedName>
</protein>
<evidence type="ECO:0000313" key="2">
    <source>
        <dbReference type="Proteomes" id="UP001346149"/>
    </source>
</evidence>
<dbReference type="AlphaFoldDB" id="A0AAN7LQL0"/>
<reference evidence="1 2" key="1">
    <citation type="journal article" date="2023" name="Hortic Res">
        <title>Pangenome of water caltrop reveals structural variations and asymmetric subgenome divergence after allopolyploidization.</title>
        <authorList>
            <person name="Zhang X."/>
            <person name="Chen Y."/>
            <person name="Wang L."/>
            <person name="Yuan Y."/>
            <person name="Fang M."/>
            <person name="Shi L."/>
            <person name="Lu R."/>
            <person name="Comes H.P."/>
            <person name="Ma Y."/>
            <person name="Chen Y."/>
            <person name="Huang G."/>
            <person name="Zhou Y."/>
            <person name="Zheng Z."/>
            <person name="Qiu Y."/>
        </authorList>
    </citation>
    <scope>NUCLEOTIDE SEQUENCE [LARGE SCALE GENOMIC DNA]</scope>
    <source>
        <strain evidence="1">F231</strain>
    </source>
</reference>
<name>A0AAN7LQL0_TRANT</name>